<dbReference type="EMBL" id="NLAX01000696">
    <property type="protein sequence ID" value="PKS08419.1"/>
    <property type="molecule type" value="Genomic_DNA"/>
</dbReference>
<name>A0A2N3N7J6_9PEZI</name>
<proteinExistence type="predicted"/>
<dbReference type="OrthoDB" id="526941at2759"/>
<keyword evidence="3" id="KW-1185">Reference proteome</keyword>
<dbReference type="VEuPathDB" id="FungiDB:jhhlp_005130"/>
<evidence type="ECO:0000313" key="2">
    <source>
        <dbReference type="EMBL" id="PKS08419.1"/>
    </source>
</evidence>
<accession>A0A2N3N7J6</accession>
<feature type="transmembrane region" description="Helical" evidence="1">
    <location>
        <begin position="12"/>
        <end position="33"/>
    </location>
</feature>
<keyword evidence="1" id="KW-0812">Transmembrane</keyword>
<organism evidence="2 3">
    <name type="scientific">Lomentospora prolificans</name>
    <dbReference type="NCBI Taxonomy" id="41688"/>
    <lineage>
        <taxon>Eukaryota</taxon>
        <taxon>Fungi</taxon>
        <taxon>Dikarya</taxon>
        <taxon>Ascomycota</taxon>
        <taxon>Pezizomycotina</taxon>
        <taxon>Sordariomycetes</taxon>
        <taxon>Hypocreomycetidae</taxon>
        <taxon>Microascales</taxon>
        <taxon>Microascaceae</taxon>
        <taxon>Lomentospora</taxon>
    </lineage>
</organism>
<reference evidence="2 3" key="1">
    <citation type="journal article" date="2017" name="G3 (Bethesda)">
        <title>First Draft Genome Sequence of the Pathogenic Fungus Lomentospora prolificans (Formerly Scedosporium prolificans).</title>
        <authorList>
            <person name="Luo R."/>
            <person name="Zimin A."/>
            <person name="Workman R."/>
            <person name="Fan Y."/>
            <person name="Pertea G."/>
            <person name="Grossman N."/>
            <person name="Wear M.P."/>
            <person name="Jia B."/>
            <person name="Miller H."/>
            <person name="Casadevall A."/>
            <person name="Timp W."/>
            <person name="Zhang S.X."/>
            <person name="Salzberg S.L."/>
        </authorList>
    </citation>
    <scope>NUCLEOTIDE SEQUENCE [LARGE SCALE GENOMIC DNA]</scope>
    <source>
        <strain evidence="2 3">JHH-5317</strain>
    </source>
</reference>
<keyword evidence="1" id="KW-0472">Membrane</keyword>
<dbReference type="STRING" id="41688.A0A2N3N7J6"/>
<evidence type="ECO:0008006" key="4">
    <source>
        <dbReference type="Google" id="ProtNLM"/>
    </source>
</evidence>
<protein>
    <recommendedName>
        <fullName evidence="4">DUF5672 domain-containing protein</fullName>
    </recommendedName>
</protein>
<dbReference type="AlphaFoldDB" id="A0A2N3N7J6"/>
<keyword evidence="1" id="KW-1133">Transmembrane helix</keyword>
<gene>
    <name evidence="2" type="ORF">jhhlp_005130</name>
</gene>
<dbReference type="Proteomes" id="UP000233524">
    <property type="component" value="Unassembled WGS sequence"/>
</dbReference>
<evidence type="ECO:0000313" key="3">
    <source>
        <dbReference type="Proteomes" id="UP000233524"/>
    </source>
</evidence>
<evidence type="ECO:0000256" key="1">
    <source>
        <dbReference type="SAM" id="Phobius"/>
    </source>
</evidence>
<comment type="caution">
    <text evidence="2">The sequence shown here is derived from an EMBL/GenBank/DDBJ whole genome shotgun (WGS) entry which is preliminary data.</text>
</comment>
<dbReference type="InParanoid" id="A0A2N3N7J6"/>
<sequence>MVSSSSWSGTPLRRAVAIRALLILFFIWILWIVTGTDSPLLYTIANDGRSMLENRQGDRPLILYAYAESEVARKNLDFFVQKGLHGKADFIFIFNGPTNATAMIPQEPNIRIVERENKCFDLGGMGEVLKTDDLWKKYKKFITMNASLRGPFYPAWVENGCWTDRFLERITDTVKLVGLTMNCQPRPHVQSMIWATDDVGMAILLDPTTGEKFGQNDDFGATQDGLGLSTCYGTIRKAMHGEIGTTAAIWGHGYGVDVLMASFQPVQHRHNTTAYCAKMGGEDPWYEGKYYGGTVHPYETIFTKANRGIMADFMDQFTDWHLKRDYNSWDMCGR</sequence>